<dbReference type="Proteomes" id="UP000230852">
    <property type="component" value="Unassembled WGS sequence"/>
</dbReference>
<feature type="domain" description="D-isomer specific 2-hydroxyacid dehydrogenase catalytic" evidence="5">
    <location>
        <begin position="6"/>
        <end position="330"/>
    </location>
</feature>
<dbReference type="SUPFAM" id="SSF52283">
    <property type="entry name" value="Formate/glycerate dehydrogenase catalytic domain-like"/>
    <property type="match status" value="1"/>
</dbReference>
<dbReference type="GO" id="GO:0051287">
    <property type="term" value="F:NAD binding"/>
    <property type="evidence" value="ECO:0007669"/>
    <property type="project" value="InterPro"/>
</dbReference>
<reference evidence="8" key="1">
    <citation type="submission" date="2017-09" db="EMBL/GenBank/DDBJ databases">
        <title>Depth-based differentiation of microbial function through sediment-hosted aquifers and enrichment of novel symbionts in the deep terrestrial subsurface.</title>
        <authorList>
            <person name="Probst A.J."/>
            <person name="Ladd B."/>
            <person name="Jarett J.K."/>
            <person name="Geller-Mcgrath D.E."/>
            <person name="Sieber C.M.K."/>
            <person name="Emerson J.B."/>
            <person name="Anantharaman K."/>
            <person name="Thomas B.C."/>
            <person name="Malmstrom R."/>
            <person name="Stieglmeier M."/>
            <person name="Klingl A."/>
            <person name="Woyke T."/>
            <person name="Ryan C.M."/>
            <person name="Banfield J.F."/>
        </authorList>
    </citation>
    <scope>NUCLEOTIDE SEQUENCE [LARGE SCALE GENOMIC DNA]</scope>
</reference>
<dbReference type="AlphaFoldDB" id="A0A2H0U083"/>
<gene>
    <name evidence="7" type="ORF">COU28_02785</name>
</gene>
<dbReference type="EMBL" id="PFBU01000055">
    <property type="protein sequence ID" value="PIR78232.1"/>
    <property type="molecule type" value="Genomic_DNA"/>
</dbReference>
<comment type="similarity">
    <text evidence="1 4">Belongs to the D-isomer specific 2-hydroxyacid dehydrogenase family.</text>
</comment>
<organism evidence="7 8">
    <name type="scientific">Candidatus Magasanikbacteria bacterium CG10_big_fil_rev_8_21_14_0_10_36_16</name>
    <dbReference type="NCBI Taxonomy" id="1974645"/>
    <lineage>
        <taxon>Bacteria</taxon>
        <taxon>Candidatus Magasanikiibacteriota</taxon>
    </lineage>
</organism>
<dbReference type="SUPFAM" id="SSF51735">
    <property type="entry name" value="NAD(P)-binding Rossmann-fold domains"/>
    <property type="match status" value="1"/>
</dbReference>
<dbReference type="GO" id="GO:0008720">
    <property type="term" value="F:D-lactate dehydrogenase (NAD+) activity"/>
    <property type="evidence" value="ECO:0007669"/>
    <property type="project" value="TreeGrafter"/>
</dbReference>
<dbReference type="InterPro" id="IPR006140">
    <property type="entry name" value="D-isomer_DH_NAD-bd"/>
</dbReference>
<keyword evidence="2 4" id="KW-0560">Oxidoreductase</keyword>
<dbReference type="InterPro" id="IPR058205">
    <property type="entry name" value="D-LDH-like"/>
</dbReference>
<dbReference type="Pfam" id="PF02826">
    <property type="entry name" value="2-Hacid_dh_C"/>
    <property type="match status" value="1"/>
</dbReference>
<sequence>MSKLSFSSITPDLKDYVRNNIKGHSLEISEKTLDLTKTKKDTEILGVFVDSKVDKTVFDALPKLKMIATFSTGFDHIDLKEAKKRKITVCNVPTYGENTVAQHALALLLALSRKLFQSVKIVKEGVYDYHGLRGFDLKGKTIGIIGTGHIGIHLVDMLDGFEATKIAYDAFPNPELTKTHKFKYVSLNKLYSDSDVISLHVPLFPTTYHMINKTAVKKMKDGVYIINTARGGLTDPEALVWGLENGKIAGVGTDVLEEETYFQNPEKVLNLKNGEELRRTLMENVLIDHTNTIVTPHNAFNSTEALKRIIDTSLDNIKSFLNGKVQNNVIK</sequence>
<proteinExistence type="inferred from homology"/>
<dbReference type="InterPro" id="IPR029753">
    <property type="entry name" value="D-isomer_DH_CS"/>
</dbReference>
<evidence type="ECO:0000313" key="8">
    <source>
        <dbReference type="Proteomes" id="UP000230852"/>
    </source>
</evidence>
<keyword evidence="3" id="KW-0520">NAD</keyword>
<dbReference type="PANTHER" id="PTHR43026">
    <property type="entry name" value="2-HYDROXYACID DEHYDROGENASE HOMOLOG 1-RELATED"/>
    <property type="match status" value="1"/>
</dbReference>
<evidence type="ECO:0000256" key="2">
    <source>
        <dbReference type="ARBA" id="ARBA00023002"/>
    </source>
</evidence>
<evidence type="ECO:0000256" key="3">
    <source>
        <dbReference type="ARBA" id="ARBA00023027"/>
    </source>
</evidence>
<name>A0A2H0U083_9BACT</name>
<feature type="domain" description="D-isomer specific 2-hydroxyacid dehydrogenase NAD-binding" evidence="6">
    <location>
        <begin position="105"/>
        <end position="299"/>
    </location>
</feature>
<dbReference type="InterPro" id="IPR036291">
    <property type="entry name" value="NAD(P)-bd_dom_sf"/>
</dbReference>
<dbReference type="PANTHER" id="PTHR43026:SF1">
    <property type="entry name" value="2-HYDROXYACID DEHYDROGENASE HOMOLOG 1-RELATED"/>
    <property type="match status" value="1"/>
</dbReference>
<evidence type="ECO:0000256" key="4">
    <source>
        <dbReference type="RuleBase" id="RU003719"/>
    </source>
</evidence>
<dbReference type="PROSITE" id="PS00670">
    <property type="entry name" value="D_2_HYDROXYACID_DH_2"/>
    <property type="match status" value="1"/>
</dbReference>
<accession>A0A2H0U083</accession>
<dbReference type="Gene3D" id="3.40.50.720">
    <property type="entry name" value="NAD(P)-binding Rossmann-like Domain"/>
    <property type="match status" value="2"/>
</dbReference>
<protein>
    <submittedName>
        <fullName evidence="7">Hydroxyacid dehydrogenase</fullName>
    </submittedName>
</protein>
<evidence type="ECO:0000313" key="7">
    <source>
        <dbReference type="EMBL" id="PIR78232.1"/>
    </source>
</evidence>
<comment type="caution">
    <text evidence="7">The sequence shown here is derived from an EMBL/GenBank/DDBJ whole genome shotgun (WGS) entry which is preliminary data.</text>
</comment>
<evidence type="ECO:0000259" key="5">
    <source>
        <dbReference type="Pfam" id="PF00389"/>
    </source>
</evidence>
<dbReference type="InterPro" id="IPR006139">
    <property type="entry name" value="D-isomer_2_OHA_DH_cat_dom"/>
</dbReference>
<evidence type="ECO:0000259" key="6">
    <source>
        <dbReference type="Pfam" id="PF02826"/>
    </source>
</evidence>
<dbReference type="PROSITE" id="PS00671">
    <property type="entry name" value="D_2_HYDROXYACID_DH_3"/>
    <property type="match status" value="1"/>
</dbReference>
<evidence type="ECO:0000256" key="1">
    <source>
        <dbReference type="ARBA" id="ARBA00005854"/>
    </source>
</evidence>
<dbReference type="Pfam" id="PF00389">
    <property type="entry name" value="2-Hacid_dh"/>
    <property type="match status" value="1"/>
</dbReference>